<sequence length="191" mass="21592">MEKLSNFRSKILSCLPKAASPVTFQVSPPSSPVARKGFTAPTISMIPKEMRRKPKTESFVAQEPTSPKVSCMGQVKNKKKKKMSKTQPVVVSQESPRNSSPKEMKKKPFANRKSFNGTKQSDKVVERVPSLGQMKQFSSSRGMLNNFDWTACEKEKEEAIVERGEEVSIEPRKEVNLWKRRNKASPIHLQV</sequence>
<evidence type="ECO:0000313" key="1">
    <source>
        <dbReference type="EMBL" id="KAJ0096649.1"/>
    </source>
</evidence>
<evidence type="ECO:0000313" key="2">
    <source>
        <dbReference type="Proteomes" id="UP001164250"/>
    </source>
</evidence>
<organism evidence="1 2">
    <name type="scientific">Pistacia atlantica</name>
    <dbReference type="NCBI Taxonomy" id="434234"/>
    <lineage>
        <taxon>Eukaryota</taxon>
        <taxon>Viridiplantae</taxon>
        <taxon>Streptophyta</taxon>
        <taxon>Embryophyta</taxon>
        <taxon>Tracheophyta</taxon>
        <taxon>Spermatophyta</taxon>
        <taxon>Magnoliopsida</taxon>
        <taxon>eudicotyledons</taxon>
        <taxon>Gunneridae</taxon>
        <taxon>Pentapetalae</taxon>
        <taxon>rosids</taxon>
        <taxon>malvids</taxon>
        <taxon>Sapindales</taxon>
        <taxon>Anacardiaceae</taxon>
        <taxon>Pistacia</taxon>
    </lineage>
</organism>
<name>A0ACC1BCR0_9ROSI</name>
<protein>
    <submittedName>
        <fullName evidence="1">Uncharacterized protein</fullName>
    </submittedName>
</protein>
<keyword evidence="2" id="KW-1185">Reference proteome</keyword>
<reference evidence="2" key="1">
    <citation type="journal article" date="2023" name="G3 (Bethesda)">
        <title>Genome assembly and association tests identify interacting loci associated with vigor, precocity, and sex in interspecific pistachio rootstocks.</title>
        <authorList>
            <person name="Palmer W."/>
            <person name="Jacygrad E."/>
            <person name="Sagayaradj S."/>
            <person name="Cavanaugh K."/>
            <person name="Han R."/>
            <person name="Bertier L."/>
            <person name="Beede B."/>
            <person name="Kafkas S."/>
            <person name="Golino D."/>
            <person name="Preece J."/>
            <person name="Michelmore R."/>
        </authorList>
    </citation>
    <scope>NUCLEOTIDE SEQUENCE [LARGE SCALE GENOMIC DNA]</scope>
</reference>
<dbReference type="EMBL" id="CM047901">
    <property type="protein sequence ID" value="KAJ0096649.1"/>
    <property type="molecule type" value="Genomic_DNA"/>
</dbReference>
<proteinExistence type="predicted"/>
<gene>
    <name evidence="1" type="ORF">Patl1_29180</name>
</gene>
<dbReference type="Proteomes" id="UP001164250">
    <property type="component" value="Chromosome 5"/>
</dbReference>
<comment type="caution">
    <text evidence="1">The sequence shown here is derived from an EMBL/GenBank/DDBJ whole genome shotgun (WGS) entry which is preliminary data.</text>
</comment>
<accession>A0ACC1BCR0</accession>